<evidence type="ECO:0000256" key="1">
    <source>
        <dbReference type="SAM" id="MobiDB-lite"/>
    </source>
</evidence>
<dbReference type="RefSeq" id="WP_252112385.1">
    <property type="nucleotide sequence ID" value="NZ_JAMSHT010000001.1"/>
</dbReference>
<dbReference type="InterPro" id="IPR018247">
    <property type="entry name" value="EF_Hand_1_Ca_BS"/>
</dbReference>
<evidence type="ECO:0000256" key="2">
    <source>
        <dbReference type="SAM" id="Phobius"/>
    </source>
</evidence>
<keyword evidence="2" id="KW-0812">Transmembrane</keyword>
<dbReference type="InterPro" id="IPR002048">
    <property type="entry name" value="EF_hand_dom"/>
</dbReference>
<feature type="transmembrane region" description="Helical" evidence="2">
    <location>
        <begin position="6"/>
        <end position="25"/>
    </location>
</feature>
<organism evidence="4 5">
    <name type="scientific">Sphingomicrobium sediminis</name>
    <dbReference type="NCBI Taxonomy" id="2950949"/>
    <lineage>
        <taxon>Bacteria</taxon>
        <taxon>Pseudomonadati</taxon>
        <taxon>Pseudomonadota</taxon>
        <taxon>Alphaproteobacteria</taxon>
        <taxon>Sphingomonadales</taxon>
        <taxon>Sphingomonadaceae</taxon>
        <taxon>Sphingomicrobium</taxon>
    </lineage>
</organism>
<dbReference type="InterPro" id="IPR011992">
    <property type="entry name" value="EF-hand-dom_pair"/>
</dbReference>
<keyword evidence="4" id="KW-0808">Transferase</keyword>
<dbReference type="GO" id="GO:0016301">
    <property type="term" value="F:kinase activity"/>
    <property type="evidence" value="ECO:0007669"/>
    <property type="project" value="UniProtKB-KW"/>
</dbReference>
<gene>
    <name evidence="4" type="ORF">NDO55_03290</name>
</gene>
<comment type="caution">
    <text evidence="4">The sequence shown here is derived from an EMBL/GenBank/DDBJ whole genome shotgun (WGS) entry which is preliminary data.</text>
</comment>
<feature type="region of interest" description="Disordered" evidence="1">
    <location>
        <begin position="126"/>
        <end position="155"/>
    </location>
</feature>
<dbReference type="Proteomes" id="UP001155128">
    <property type="component" value="Unassembled WGS sequence"/>
</dbReference>
<dbReference type="SUPFAM" id="SSF47473">
    <property type="entry name" value="EF-hand"/>
    <property type="match status" value="1"/>
</dbReference>
<keyword evidence="4" id="KW-0418">Kinase</keyword>
<dbReference type="PROSITE" id="PS00018">
    <property type="entry name" value="EF_HAND_1"/>
    <property type="match status" value="1"/>
</dbReference>
<protein>
    <submittedName>
        <fullName evidence="4">Histidine kinase</fullName>
    </submittedName>
</protein>
<dbReference type="GO" id="GO:0005509">
    <property type="term" value="F:calcium ion binding"/>
    <property type="evidence" value="ECO:0007669"/>
    <property type="project" value="InterPro"/>
</dbReference>
<keyword evidence="2" id="KW-1133">Transmembrane helix</keyword>
<reference evidence="4" key="1">
    <citation type="submission" date="2022-06" db="EMBL/GenBank/DDBJ databases">
        <title>Sphingomicrobium sedimins sp. nov., a marine bacterium isolated from tidal flat.</title>
        <authorList>
            <person name="Kim C.-H."/>
            <person name="Yoo Y."/>
            <person name="Kim J.-J."/>
        </authorList>
    </citation>
    <scope>NUCLEOTIDE SEQUENCE</scope>
    <source>
        <strain evidence="4">GRR-S6-50</strain>
    </source>
</reference>
<evidence type="ECO:0000313" key="5">
    <source>
        <dbReference type="Proteomes" id="UP001155128"/>
    </source>
</evidence>
<sequence>MLRWIVGIFAFVMFIAGSLMVFGVLGRSGDTAMAAAIPDPLPAEAAADAIRTLPVIPEIEEPPAADPLTKEQKRFNRVDKNKDEQISLSELVHPRRNRFANLDLDQDGQLSFEEWAITTIEKFEGADSDSNGILSRTEYATTAPKPRKPKPACSC</sequence>
<accession>A0A9X2J1L3</accession>
<name>A0A9X2J1L3_9SPHN</name>
<dbReference type="AlphaFoldDB" id="A0A9X2J1L3"/>
<feature type="domain" description="EF-hand" evidence="3">
    <location>
        <begin position="99"/>
        <end position="115"/>
    </location>
</feature>
<feature type="compositionally biased region" description="Basic residues" evidence="1">
    <location>
        <begin position="145"/>
        <end position="155"/>
    </location>
</feature>
<dbReference type="Pfam" id="PF13202">
    <property type="entry name" value="EF-hand_5"/>
    <property type="match status" value="1"/>
</dbReference>
<evidence type="ECO:0000313" key="4">
    <source>
        <dbReference type="EMBL" id="MCM8556839.1"/>
    </source>
</evidence>
<keyword evidence="5" id="KW-1185">Reference proteome</keyword>
<dbReference type="EMBL" id="JAMSHT010000001">
    <property type="protein sequence ID" value="MCM8556839.1"/>
    <property type="molecule type" value="Genomic_DNA"/>
</dbReference>
<keyword evidence="2" id="KW-0472">Membrane</keyword>
<proteinExistence type="predicted"/>
<dbReference type="Gene3D" id="1.10.238.10">
    <property type="entry name" value="EF-hand"/>
    <property type="match status" value="1"/>
</dbReference>
<evidence type="ECO:0000259" key="3">
    <source>
        <dbReference type="Pfam" id="PF13202"/>
    </source>
</evidence>